<feature type="domain" description="BioF2-like acetyltransferase" evidence="1">
    <location>
        <begin position="191"/>
        <end position="327"/>
    </location>
</feature>
<sequence length="385" mass="43093">MSAIIEQAMQRAQAGTAGPAEPAAPQTIEPVAQSAPLSVRLLREDGADRARWDAFVQACPEATFFHRAGWQRVIEEAFGHRTWFLLAERDGQIEGVLPLAQIKSRLFGHSLIALPFCVYGGVAAGTGEARTALDTEALQLARSLNVGHLEYRNYAPAHPNDPAWLGKDLYVTFRKEISGDDEANMNAIPRKQRAMVRKGIKLGLTGEVDEHVDRFFTAYASSVHRLGTPVFSKKYFRLLKEEFCDDCEVRVIVQGEGTEKRLIAAVLSFFFRDEVLPYYGGGMPVARDVAGNDFMYWNLMQASAAKGYRLFDFGRSKRGTGAYDFKKNWGFVAQPLPYEYRLIVSQDLPDVNPLNPKYRLFIKLWQKLPLPLANALGPYIVKDLG</sequence>
<evidence type="ECO:0000313" key="5">
    <source>
        <dbReference type="Proteomes" id="UP000584325"/>
    </source>
</evidence>
<reference evidence="3 4" key="1">
    <citation type="submission" date="2019-05" db="EMBL/GenBank/DDBJ databases">
        <title>Draft Genome Sequences of Six Type Strains of the Genus Massilia.</title>
        <authorList>
            <person name="Miess H."/>
            <person name="Frediansyhah A."/>
            <person name="Gross H."/>
        </authorList>
    </citation>
    <scope>NUCLEOTIDE SEQUENCE [LARGE SCALE GENOMIC DNA]</scope>
    <source>
        <strain evidence="3 4">DSMZ 26121</strain>
    </source>
</reference>
<dbReference type="NCBIfam" id="TIGR03019">
    <property type="entry name" value="pepcterm_femAB"/>
    <property type="match status" value="1"/>
</dbReference>
<protein>
    <submittedName>
        <fullName evidence="3">FemAB family PEP-CTERM system-associated protein</fullName>
    </submittedName>
    <submittedName>
        <fullName evidence="2">FemAB-related protein (PEP-CTERM system-associated)</fullName>
    </submittedName>
</protein>
<dbReference type="PANTHER" id="PTHR36174">
    <property type="entry name" value="LIPID II:GLYCINE GLYCYLTRANSFERASE"/>
    <property type="match status" value="1"/>
</dbReference>
<dbReference type="EMBL" id="JACHXS010000010">
    <property type="protein sequence ID" value="MBB3223810.1"/>
    <property type="molecule type" value="Genomic_DNA"/>
</dbReference>
<dbReference type="SUPFAM" id="SSF55729">
    <property type="entry name" value="Acyl-CoA N-acyltransferases (Nat)"/>
    <property type="match status" value="2"/>
</dbReference>
<proteinExistence type="predicted"/>
<dbReference type="EMBL" id="CP040017">
    <property type="protein sequence ID" value="QCP12772.1"/>
    <property type="molecule type" value="Genomic_DNA"/>
</dbReference>
<evidence type="ECO:0000313" key="2">
    <source>
        <dbReference type="EMBL" id="MBB3223810.1"/>
    </source>
</evidence>
<keyword evidence="4" id="KW-1185">Reference proteome</keyword>
<dbReference type="Proteomes" id="UP000584325">
    <property type="component" value="Unassembled WGS sequence"/>
</dbReference>
<dbReference type="InterPro" id="IPR038740">
    <property type="entry name" value="BioF2-like_GNAT_dom"/>
</dbReference>
<dbReference type="InterPro" id="IPR050644">
    <property type="entry name" value="PG_Glycine_Bridge_Synth"/>
</dbReference>
<dbReference type="InterPro" id="IPR017469">
    <property type="entry name" value="PEP-CTERM_FemAB-rel"/>
</dbReference>
<dbReference type="Gene3D" id="3.40.630.30">
    <property type="match status" value="2"/>
</dbReference>
<name>A0A4P8HVC1_9BURK</name>
<dbReference type="PANTHER" id="PTHR36174:SF1">
    <property type="entry name" value="LIPID II:GLYCINE GLYCYLTRANSFERASE"/>
    <property type="match status" value="1"/>
</dbReference>
<evidence type="ECO:0000313" key="3">
    <source>
        <dbReference type="EMBL" id="QCP12772.1"/>
    </source>
</evidence>
<dbReference type="OrthoDB" id="9773932at2"/>
<organism evidence="2 5">
    <name type="scientific">Pseudoduganella umbonata</name>
    <dbReference type="NCBI Taxonomy" id="864828"/>
    <lineage>
        <taxon>Bacteria</taxon>
        <taxon>Pseudomonadati</taxon>
        <taxon>Pseudomonadota</taxon>
        <taxon>Betaproteobacteria</taxon>
        <taxon>Burkholderiales</taxon>
        <taxon>Oxalobacteraceae</taxon>
        <taxon>Telluria group</taxon>
        <taxon>Pseudoduganella</taxon>
    </lineage>
</organism>
<dbReference type="Pfam" id="PF13480">
    <property type="entry name" value="Acetyltransf_6"/>
    <property type="match status" value="1"/>
</dbReference>
<dbReference type="InterPro" id="IPR016181">
    <property type="entry name" value="Acyl_CoA_acyltransferase"/>
</dbReference>
<gene>
    <name evidence="3" type="ORF">FCL38_21760</name>
    <name evidence="2" type="ORF">FHS02_004663</name>
</gene>
<dbReference type="RefSeq" id="WP_137315601.1">
    <property type="nucleotide sequence ID" value="NZ_CP040017.1"/>
</dbReference>
<accession>A0A4P8HVC1</accession>
<dbReference type="AlphaFoldDB" id="A0A4P8HVC1"/>
<evidence type="ECO:0000259" key="1">
    <source>
        <dbReference type="Pfam" id="PF13480"/>
    </source>
</evidence>
<reference evidence="2 5" key="2">
    <citation type="submission" date="2020-08" db="EMBL/GenBank/DDBJ databases">
        <title>Genomic Encyclopedia of Type Strains, Phase III (KMG-III): the genomes of soil and plant-associated and newly described type strains.</title>
        <authorList>
            <person name="Whitman W."/>
        </authorList>
    </citation>
    <scope>NUCLEOTIDE SEQUENCE [LARGE SCALE GENOMIC DNA]</scope>
    <source>
        <strain evidence="2 5">CECT 7753</strain>
    </source>
</reference>
<dbReference type="Proteomes" id="UP000298763">
    <property type="component" value="Chromosome"/>
</dbReference>
<evidence type="ECO:0000313" key="4">
    <source>
        <dbReference type="Proteomes" id="UP000298763"/>
    </source>
</evidence>